<reference evidence="1" key="1">
    <citation type="submission" date="2021-01" db="EMBL/GenBank/DDBJ databases">
        <title>Complete genome sequence of Clostridiales bacterium R-7.</title>
        <authorList>
            <person name="Mahoney-Kurpe S.C."/>
            <person name="Palevich N."/>
            <person name="Koike S."/>
            <person name="Moon C.D."/>
            <person name="Attwood G.T."/>
        </authorList>
    </citation>
    <scope>NUCLEOTIDE SEQUENCE</scope>
    <source>
        <strain evidence="1">R-7</strain>
    </source>
</reference>
<organism evidence="1 2">
    <name type="scientific">Aristaeella hokkaidonensis</name>
    <dbReference type="NCBI Taxonomy" id="3046382"/>
    <lineage>
        <taxon>Bacteria</taxon>
        <taxon>Bacillati</taxon>
        <taxon>Bacillota</taxon>
        <taxon>Clostridia</taxon>
        <taxon>Eubacteriales</taxon>
        <taxon>Aristaeellaceae</taxon>
        <taxon>Aristaeella</taxon>
    </lineage>
</organism>
<dbReference type="EMBL" id="CP068393">
    <property type="protein sequence ID" value="QUC66879.1"/>
    <property type="molecule type" value="Genomic_DNA"/>
</dbReference>
<evidence type="ECO:0000313" key="1">
    <source>
        <dbReference type="EMBL" id="QUC66879.1"/>
    </source>
</evidence>
<keyword evidence="2" id="KW-1185">Reference proteome</keyword>
<sequence>MKRTVKIICLLAAALLLITGCSAPPRDEGSSAPAISLSALQYEIENIAVDFSSMWYFRQIEQQTGVHVDFNEVKDSEWSSSVGLAFAQGKMPDMILRGSLDVEEYGVKRHLLVPLDEYIEKGFLPNYAARMDQAGLREQLTASDGHIYQLGFLISQDVNTNGHFFINKTWLDRLKLPVPETVEQLTEVLRHFREDDPNGNGIQDEIPLEFTLDDNTTGIYNLFSFFGLPLNEDYVYADKAGRVHFAPEEDAFFDTLSWLHQLYQEKLLDIDFISQGGSIWAAKVNEGNTGMFSYWRLQNTALNPGVAGNYEIMLPVHAEGKAACLPRNMDIIEFGAALTKDNRNIEASLRWLDAQFETENMLVSQNGPVGDTLIRREDGRYEVSYVPPDNELYQAVPVICGQFFAPADYYASVYVPAAHRLEKTAYCDLYERSGVLEPISAKLLTTVAPKTTDQSAETTRLKAKLKSLVDAEIVSMVTQGVTEEGRAAFRESLKAGGSADYRQVYQQIYDRWKEK</sequence>
<name>A0AC61MW23_9FIRM</name>
<evidence type="ECO:0000313" key="2">
    <source>
        <dbReference type="Proteomes" id="UP000682782"/>
    </source>
</evidence>
<dbReference type="Proteomes" id="UP000682782">
    <property type="component" value="Chromosome"/>
</dbReference>
<gene>
    <name evidence="1" type="ORF">JYE49_13700</name>
</gene>
<protein>
    <submittedName>
        <fullName evidence="1">Extracellular solute-binding protein</fullName>
    </submittedName>
</protein>
<proteinExistence type="predicted"/>
<accession>A0AC61MW23</accession>